<gene>
    <name evidence="2" type="ordered locus">Nwi_1479</name>
</gene>
<dbReference type="HOGENOM" id="CLU_2302943_0_0_5"/>
<evidence type="ECO:0000313" key="3">
    <source>
        <dbReference type="Proteomes" id="UP000002531"/>
    </source>
</evidence>
<accession>Q3SSK1</accession>
<keyword evidence="3" id="KW-1185">Reference proteome</keyword>
<dbReference type="EMBL" id="CP000115">
    <property type="protein sequence ID" value="ABA04740.1"/>
    <property type="molecule type" value="Genomic_DNA"/>
</dbReference>
<dbReference type="KEGG" id="nwi:Nwi_1479"/>
<sequence length="100" mass="11275">MQNDEKHDRQLWCAVLGQAITDATTTRTGKDAQRDQHAAIQWLLTDTIDFPIVCTLAGVDPEAVRERFMRIPGVVEKFQGTQRDRRGSTTQDLTELGVFS</sequence>
<proteinExistence type="predicted"/>
<feature type="region of interest" description="Disordered" evidence="1">
    <location>
        <begin position="80"/>
        <end position="100"/>
    </location>
</feature>
<name>Q3SSK1_NITWN</name>
<dbReference type="STRING" id="323098.Nwi_1479"/>
<evidence type="ECO:0000313" key="2">
    <source>
        <dbReference type="EMBL" id="ABA04740.1"/>
    </source>
</evidence>
<dbReference type="AlphaFoldDB" id="Q3SSK1"/>
<reference evidence="2 3" key="1">
    <citation type="journal article" date="2006" name="Appl. Environ. Microbiol.">
        <title>Genome sequence of the chemolithoautotrophic nitrite-oxidizing bacterium Nitrobacter winogradskyi Nb-255.</title>
        <authorList>
            <person name="Starkenburg S.R."/>
            <person name="Chain P.S."/>
            <person name="Sayavedra-Soto L.A."/>
            <person name="Hauser L."/>
            <person name="Land M.L."/>
            <person name="Larimer F.W."/>
            <person name="Malfatti S.A."/>
            <person name="Klotz M.G."/>
            <person name="Bottomley P.J."/>
            <person name="Arp D.J."/>
            <person name="Hickey W.J."/>
        </authorList>
    </citation>
    <scope>NUCLEOTIDE SEQUENCE [LARGE SCALE GENOMIC DNA]</scope>
    <source>
        <strain evidence="3">ATCC 25391 / DSM 10237 / CIP 104748 / NCIMB 11846 / Nb-255</strain>
    </source>
</reference>
<evidence type="ECO:0000256" key="1">
    <source>
        <dbReference type="SAM" id="MobiDB-lite"/>
    </source>
</evidence>
<protein>
    <submittedName>
        <fullName evidence="2">Uncharacterized protein</fullName>
    </submittedName>
</protein>
<organism evidence="2 3">
    <name type="scientific">Nitrobacter winogradskyi (strain ATCC 25391 / DSM 10237 / CIP 104748 / NCIMB 11846 / Nb-255)</name>
    <dbReference type="NCBI Taxonomy" id="323098"/>
    <lineage>
        <taxon>Bacteria</taxon>
        <taxon>Pseudomonadati</taxon>
        <taxon>Pseudomonadota</taxon>
        <taxon>Alphaproteobacteria</taxon>
        <taxon>Hyphomicrobiales</taxon>
        <taxon>Nitrobacteraceae</taxon>
        <taxon>Nitrobacter</taxon>
    </lineage>
</organism>
<dbReference type="Proteomes" id="UP000002531">
    <property type="component" value="Chromosome"/>
</dbReference>
<dbReference type="RefSeq" id="WP_011314747.1">
    <property type="nucleotide sequence ID" value="NC_007406.1"/>
</dbReference>